<feature type="transmembrane region" description="Helical" evidence="8">
    <location>
        <begin position="97"/>
        <end position="114"/>
    </location>
</feature>
<keyword evidence="4 8" id="KW-0808">Transferase</keyword>
<keyword evidence="6 8" id="KW-1133">Transmembrane helix</keyword>
<dbReference type="GO" id="GO:0008961">
    <property type="term" value="F:phosphatidylglycerol-prolipoprotein diacylglyceryl transferase activity"/>
    <property type="evidence" value="ECO:0007669"/>
    <property type="project" value="UniProtKB-UniRule"/>
</dbReference>
<dbReference type="Pfam" id="PF01790">
    <property type="entry name" value="LGT"/>
    <property type="match status" value="1"/>
</dbReference>
<proteinExistence type="inferred from homology"/>
<evidence type="ECO:0000256" key="6">
    <source>
        <dbReference type="ARBA" id="ARBA00022989"/>
    </source>
</evidence>
<keyword evidence="5 8" id="KW-0812">Transmembrane</keyword>
<dbReference type="NCBIfam" id="TIGR00544">
    <property type="entry name" value="lgt"/>
    <property type="match status" value="1"/>
</dbReference>
<reference evidence="9 10" key="1">
    <citation type="submission" date="2019-02" db="EMBL/GenBank/DDBJ databases">
        <title>WGS of Pseudoxanthomonas species novum from clinical isolates.</title>
        <authorList>
            <person name="Bernier A.-M."/>
            <person name="Bernard K."/>
            <person name="Vachon A."/>
        </authorList>
    </citation>
    <scope>NUCLEOTIDE SEQUENCE [LARGE SCALE GENOMIC DNA]</scope>
    <source>
        <strain evidence="9 10">NML171200</strain>
    </source>
</reference>
<dbReference type="EMBL" id="SHMC01000001">
    <property type="protein sequence ID" value="TAA28130.1"/>
    <property type="molecule type" value="Genomic_DNA"/>
</dbReference>
<evidence type="ECO:0000256" key="5">
    <source>
        <dbReference type="ARBA" id="ARBA00022692"/>
    </source>
</evidence>
<feature type="binding site" evidence="8">
    <location>
        <position position="140"/>
    </location>
    <ligand>
        <name>a 1,2-diacyl-sn-glycero-3-phospho-(1'-sn-glycerol)</name>
        <dbReference type="ChEBI" id="CHEBI:64716"/>
    </ligand>
</feature>
<dbReference type="GO" id="GO:0042158">
    <property type="term" value="P:lipoprotein biosynthetic process"/>
    <property type="evidence" value="ECO:0007669"/>
    <property type="project" value="UniProtKB-UniRule"/>
</dbReference>
<protein>
    <recommendedName>
        <fullName evidence="8">Phosphatidylglycerol--prolipoprotein diacylglyceryl transferase</fullName>
        <ecNumber evidence="8">2.5.1.145</ecNumber>
    </recommendedName>
</protein>
<dbReference type="PROSITE" id="PS01311">
    <property type="entry name" value="LGT"/>
    <property type="match status" value="1"/>
</dbReference>
<feature type="transmembrane region" description="Helical" evidence="8">
    <location>
        <begin position="252"/>
        <end position="277"/>
    </location>
</feature>
<dbReference type="PANTHER" id="PTHR30589">
    <property type="entry name" value="PROLIPOPROTEIN DIACYLGLYCERYL TRANSFERASE"/>
    <property type="match status" value="1"/>
</dbReference>
<comment type="function">
    <text evidence="8">Catalyzes the transfer of the diacylglyceryl group from phosphatidylglycerol to the sulfhydryl group of the N-terminal cysteine of a prolipoprotein, the first step in the formation of mature lipoproteins.</text>
</comment>
<feature type="transmembrane region" description="Helical" evidence="8">
    <location>
        <begin position="57"/>
        <end position="77"/>
    </location>
</feature>
<evidence type="ECO:0000256" key="4">
    <source>
        <dbReference type="ARBA" id="ARBA00022679"/>
    </source>
</evidence>
<dbReference type="UniPathway" id="UPA00664"/>
<name>A0A4Q8LFE9_9GAMM</name>
<feature type="transmembrane region" description="Helical" evidence="8">
    <location>
        <begin position="198"/>
        <end position="216"/>
    </location>
</feature>
<accession>A0A4Q8LFE9</accession>
<comment type="subcellular location">
    <subcellularLocation>
        <location evidence="8">Cell membrane</location>
        <topology evidence="8">Multi-pass membrane protein</topology>
    </subcellularLocation>
</comment>
<sequence length="299" mass="33690">MIFLHHLDPIAFSIGPVDVHWYGIAYALSFFAAWYLGRRRVQAGRLPGVNLEHFSDLMFYAMLGVVLGGRLGYILFYDLPVYLDNPLKVFKVWEGGMSFHGGLLGVLTAAWLWSRRHRLHFFDTMDFLAPLVPAGLGLGRLANFVNGELWGKYTGTHWGVIFPTTDPALYEQHLSQAQLQAQYAAGALDRYARHPSQLYEALLEGVLMFAVLWVFSMRPRHRYAVSGLFALLYGLSRFLVELVRVPDAQLGYLAFGWVTMGQLLSLPLVALGLFLLWRSRRAPVLQPLPPAQATPAEAR</sequence>
<dbReference type="AlphaFoldDB" id="A0A4Q8LFE9"/>
<organism evidence="9 10">
    <name type="scientific">Pseudoxanthomonas winnipegensis</name>
    <dbReference type="NCBI Taxonomy" id="2480810"/>
    <lineage>
        <taxon>Bacteria</taxon>
        <taxon>Pseudomonadati</taxon>
        <taxon>Pseudomonadota</taxon>
        <taxon>Gammaproteobacteria</taxon>
        <taxon>Lysobacterales</taxon>
        <taxon>Lysobacteraceae</taxon>
        <taxon>Pseudoxanthomonas</taxon>
    </lineage>
</organism>
<dbReference type="OrthoDB" id="871140at2"/>
<gene>
    <name evidence="8" type="primary">lgt</name>
    <name evidence="9" type="ORF">EA660_00565</name>
</gene>
<feature type="transmembrane region" description="Helical" evidence="8">
    <location>
        <begin position="126"/>
        <end position="145"/>
    </location>
</feature>
<feature type="transmembrane region" description="Helical" evidence="8">
    <location>
        <begin position="20"/>
        <end position="37"/>
    </location>
</feature>
<comment type="similarity">
    <text evidence="1 8">Belongs to the Lgt family.</text>
</comment>
<dbReference type="HAMAP" id="MF_01147">
    <property type="entry name" value="Lgt"/>
    <property type="match status" value="1"/>
</dbReference>
<evidence type="ECO:0000256" key="2">
    <source>
        <dbReference type="ARBA" id="ARBA00022475"/>
    </source>
</evidence>
<dbReference type="Proteomes" id="UP000292627">
    <property type="component" value="Unassembled WGS sequence"/>
</dbReference>
<evidence type="ECO:0000313" key="9">
    <source>
        <dbReference type="EMBL" id="TAA28130.1"/>
    </source>
</evidence>
<evidence type="ECO:0000256" key="8">
    <source>
        <dbReference type="HAMAP-Rule" id="MF_01147"/>
    </source>
</evidence>
<keyword evidence="2 8" id="KW-1003">Cell membrane</keyword>
<feature type="transmembrane region" description="Helical" evidence="8">
    <location>
        <begin position="223"/>
        <end position="240"/>
    </location>
</feature>
<dbReference type="EC" id="2.5.1.145" evidence="8"/>
<dbReference type="GO" id="GO:0005886">
    <property type="term" value="C:plasma membrane"/>
    <property type="evidence" value="ECO:0007669"/>
    <property type="project" value="UniProtKB-SubCell"/>
</dbReference>
<dbReference type="PANTHER" id="PTHR30589:SF0">
    <property type="entry name" value="PHOSPHATIDYLGLYCEROL--PROLIPOPROTEIN DIACYLGLYCERYL TRANSFERASE"/>
    <property type="match status" value="1"/>
</dbReference>
<dbReference type="RefSeq" id="WP_130549713.1">
    <property type="nucleotide sequence ID" value="NZ_SHMC01000001.1"/>
</dbReference>
<comment type="caution">
    <text evidence="9">The sequence shown here is derived from an EMBL/GenBank/DDBJ whole genome shotgun (WGS) entry which is preliminary data.</text>
</comment>
<keyword evidence="7 8" id="KW-0472">Membrane</keyword>
<keyword evidence="3" id="KW-0997">Cell inner membrane</keyword>
<evidence type="ECO:0000256" key="3">
    <source>
        <dbReference type="ARBA" id="ARBA00022519"/>
    </source>
</evidence>
<evidence type="ECO:0000256" key="7">
    <source>
        <dbReference type="ARBA" id="ARBA00023136"/>
    </source>
</evidence>
<dbReference type="InterPro" id="IPR001640">
    <property type="entry name" value="Lgt"/>
</dbReference>
<comment type="pathway">
    <text evidence="8">Protein modification; lipoprotein biosynthesis (diacylglyceryl transfer).</text>
</comment>
<evidence type="ECO:0000313" key="10">
    <source>
        <dbReference type="Proteomes" id="UP000292627"/>
    </source>
</evidence>
<comment type="catalytic activity">
    <reaction evidence="8">
        <text>L-cysteinyl-[prolipoprotein] + a 1,2-diacyl-sn-glycero-3-phospho-(1'-sn-glycerol) = an S-1,2-diacyl-sn-glyceryl-L-cysteinyl-[prolipoprotein] + sn-glycerol 1-phosphate + H(+)</text>
        <dbReference type="Rhea" id="RHEA:56712"/>
        <dbReference type="Rhea" id="RHEA-COMP:14679"/>
        <dbReference type="Rhea" id="RHEA-COMP:14680"/>
        <dbReference type="ChEBI" id="CHEBI:15378"/>
        <dbReference type="ChEBI" id="CHEBI:29950"/>
        <dbReference type="ChEBI" id="CHEBI:57685"/>
        <dbReference type="ChEBI" id="CHEBI:64716"/>
        <dbReference type="ChEBI" id="CHEBI:140658"/>
        <dbReference type="EC" id="2.5.1.145"/>
    </reaction>
</comment>
<evidence type="ECO:0000256" key="1">
    <source>
        <dbReference type="ARBA" id="ARBA00007150"/>
    </source>
</evidence>
<keyword evidence="9" id="KW-0449">Lipoprotein</keyword>